<feature type="domain" description="Mechanosensitive ion channel transmembrane helices 2/3" evidence="10">
    <location>
        <begin position="221"/>
        <end position="260"/>
    </location>
</feature>
<dbReference type="PANTHER" id="PTHR30347:SF1">
    <property type="entry name" value="MECHANOSENSITIVE CHANNEL MSCK"/>
    <property type="match status" value="1"/>
</dbReference>
<feature type="domain" description="Mechanosensitive ion channel MscS C-terminal" evidence="9">
    <location>
        <begin position="337"/>
        <end position="419"/>
    </location>
</feature>
<dbReference type="Pfam" id="PF21088">
    <property type="entry name" value="MS_channel_1st"/>
    <property type="match status" value="1"/>
</dbReference>
<feature type="transmembrane region" description="Helical" evidence="7">
    <location>
        <begin position="174"/>
        <end position="195"/>
    </location>
</feature>
<sequence length="447" mass="49322">MDQEADFIHSLGLLELPGHLHDWLQDNFLRLETLTQAGIIVAALLVAWLLRGSVKGVLGIPAKRTLTWDAKLHRVAEALPDLAFPIALLLLILAGRAVAEAAELPSGLLVVAISLTAAWIVIRLGAAVVQSPQTSRILAVSAWALAALNILGWLDDTIRILDGTALPFAGQRITLLVALKAAILLLLLLWLARVLTRFARGRIDRSKMLTPSMKVLIEKSLKIVVFSLVFLVTLDYLGVDLTAFAVFTGALGVGVGFGLQKVVSNLVSGFILLMDRSIKPGDVIELDETFGWVTSLGARYVALSTRDGKEWLIPNEDLITQRVVNWSYSNKLLRLPVRFGVAYHSDVRKAMELAIQAAKSEPRVLTDPAPVCRLVEFGDNSVNFELRVWIYDPEGGVMNVRSNILLALWDLLRQEEIEIPFPQRDLHIKEGSRLVVKLDKDQPDDQK</sequence>
<dbReference type="GO" id="GO:0008381">
    <property type="term" value="F:mechanosensitive monoatomic ion channel activity"/>
    <property type="evidence" value="ECO:0007669"/>
    <property type="project" value="UniProtKB-ARBA"/>
</dbReference>
<evidence type="ECO:0000256" key="1">
    <source>
        <dbReference type="ARBA" id="ARBA00004651"/>
    </source>
</evidence>
<evidence type="ECO:0000259" key="10">
    <source>
        <dbReference type="Pfam" id="PF21088"/>
    </source>
</evidence>
<keyword evidence="5 7" id="KW-1133">Transmembrane helix</keyword>
<dbReference type="InterPro" id="IPR011014">
    <property type="entry name" value="MscS_channel_TM-2"/>
</dbReference>
<keyword evidence="12" id="KW-1185">Reference proteome</keyword>
<dbReference type="Pfam" id="PF21082">
    <property type="entry name" value="MS_channel_3rd"/>
    <property type="match status" value="1"/>
</dbReference>
<protein>
    <submittedName>
        <fullName evidence="11">Small-conductance mechanosensitive channel</fullName>
    </submittedName>
</protein>
<dbReference type="SUPFAM" id="SSF82689">
    <property type="entry name" value="Mechanosensitive channel protein MscS (YggB), C-terminal domain"/>
    <property type="match status" value="1"/>
</dbReference>
<evidence type="ECO:0000256" key="6">
    <source>
        <dbReference type="ARBA" id="ARBA00023136"/>
    </source>
</evidence>
<dbReference type="InterPro" id="IPR006685">
    <property type="entry name" value="MscS_channel_2nd"/>
</dbReference>
<keyword evidence="4 7" id="KW-0812">Transmembrane</keyword>
<evidence type="ECO:0000256" key="5">
    <source>
        <dbReference type="ARBA" id="ARBA00022989"/>
    </source>
</evidence>
<feature type="transmembrane region" description="Helical" evidence="7">
    <location>
        <begin position="106"/>
        <end position="125"/>
    </location>
</feature>
<dbReference type="Gene3D" id="1.10.287.1260">
    <property type="match status" value="1"/>
</dbReference>
<dbReference type="RefSeq" id="WP_183417010.1">
    <property type="nucleotide sequence ID" value="NZ_JACHXA010000007.1"/>
</dbReference>
<evidence type="ECO:0000256" key="7">
    <source>
        <dbReference type="SAM" id="Phobius"/>
    </source>
</evidence>
<keyword evidence="6 7" id="KW-0472">Membrane</keyword>
<evidence type="ECO:0000259" key="9">
    <source>
        <dbReference type="Pfam" id="PF21082"/>
    </source>
</evidence>
<reference evidence="11 12" key="1">
    <citation type="submission" date="2020-08" db="EMBL/GenBank/DDBJ databases">
        <title>Genomic Encyclopedia of Type Strains, Phase III (KMG-III): the genomes of soil and plant-associated and newly described type strains.</title>
        <authorList>
            <person name="Whitman W."/>
        </authorList>
    </citation>
    <scope>NUCLEOTIDE SEQUENCE [LARGE SCALE GENOMIC DNA]</scope>
    <source>
        <strain evidence="11 12">CECT 8803</strain>
    </source>
</reference>
<dbReference type="InterPro" id="IPR049142">
    <property type="entry name" value="MS_channel_1st"/>
</dbReference>
<dbReference type="Proteomes" id="UP000581135">
    <property type="component" value="Unassembled WGS sequence"/>
</dbReference>
<dbReference type="Gene3D" id="2.30.30.60">
    <property type="match status" value="1"/>
</dbReference>
<dbReference type="Gene3D" id="3.30.70.100">
    <property type="match status" value="1"/>
</dbReference>
<dbReference type="InterPro" id="IPR052702">
    <property type="entry name" value="MscS-like_channel"/>
</dbReference>
<gene>
    <name evidence="11" type="ORF">FHR98_002493</name>
</gene>
<organism evidence="11 12">
    <name type="scientific">Limibacillus halophilus</name>
    <dbReference type="NCBI Taxonomy" id="1579333"/>
    <lineage>
        <taxon>Bacteria</taxon>
        <taxon>Pseudomonadati</taxon>
        <taxon>Pseudomonadota</taxon>
        <taxon>Alphaproteobacteria</taxon>
        <taxon>Rhodospirillales</taxon>
        <taxon>Rhodovibrionaceae</taxon>
        <taxon>Limibacillus</taxon>
    </lineage>
</organism>
<keyword evidence="3" id="KW-1003">Cell membrane</keyword>
<dbReference type="SUPFAM" id="SSF50182">
    <property type="entry name" value="Sm-like ribonucleoproteins"/>
    <property type="match status" value="1"/>
</dbReference>
<feature type="domain" description="Mechanosensitive ion channel MscS" evidence="8">
    <location>
        <begin position="262"/>
        <end position="327"/>
    </location>
</feature>
<dbReference type="InterPro" id="IPR010920">
    <property type="entry name" value="LSM_dom_sf"/>
</dbReference>
<evidence type="ECO:0000256" key="4">
    <source>
        <dbReference type="ARBA" id="ARBA00022692"/>
    </source>
</evidence>
<evidence type="ECO:0000259" key="8">
    <source>
        <dbReference type="Pfam" id="PF00924"/>
    </source>
</evidence>
<feature type="transmembrane region" description="Helical" evidence="7">
    <location>
        <begin position="137"/>
        <end position="154"/>
    </location>
</feature>
<dbReference type="EMBL" id="JACHXA010000007">
    <property type="protein sequence ID" value="MBB3066188.1"/>
    <property type="molecule type" value="Genomic_DNA"/>
</dbReference>
<evidence type="ECO:0000313" key="12">
    <source>
        <dbReference type="Proteomes" id="UP000581135"/>
    </source>
</evidence>
<proteinExistence type="inferred from homology"/>
<dbReference type="InterPro" id="IPR023408">
    <property type="entry name" value="MscS_beta-dom_sf"/>
</dbReference>
<evidence type="ECO:0000256" key="3">
    <source>
        <dbReference type="ARBA" id="ARBA00022475"/>
    </source>
</evidence>
<feature type="transmembrane region" description="Helical" evidence="7">
    <location>
        <begin position="216"/>
        <end position="237"/>
    </location>
</feature>
<name>A0A839SV45_9PROT</name>
<feature type="transmembrane region" description="Helical" evidence="7">
    <location>
        <begin position="75"/>
        <end position="94"/>
    </location>
</feature>
<evidence type="ECO:0000313" key="11">
    <source>
        <dbReference type="EMBL" id="MBB3066188.1"/>
    </source>
</evidence>
<dbReference type="AlphaFoldDB" id="A0A839SV45"/>
<dbReference type="SUPFAM" id="SSF82861">
    <property type="entry name" value="Mechanosensitive channel protein MscS (YggB), transmembrane region"/>
    <property type="match status" value="1"/>
</dbReference>
<feature type="transmembrane region" description="Helical" evidence="7">
    <location>
        <begin position="243"/>
        <end position="273"/>
    </location>
</feature>
<comment type="similarity">
    <text evidence="2">Belongs to the MscS (TC 1.A.23) family.</text>
</comment>
<comment type="caution">
    <text evidence="11">The sequence shown here is derived from an EMBL/GenBank/DDBJ whole genome shotgun (WGS) entry which is preliminary data.</text>
</comment>
<accession>A0A839SV45</accession>
<evidence type="ECO:0000256" key="2">
    <source>
        <dbReference type="ARBA" id="ARBA00008017"/>
    </source>
</evidence>
<comment type="subcellular location">
    <subcellularLocation>
        <location evidence="1">Cell membrane</location>
        <topology evidence="1">Multi-pass membrane protein</topology>
    </subcellularLocation>
</comment>
<feature type="transmembrane region" description="Helical" evidence="7">
    <location>
        <begin position="34"/>
        <end position="54"/>
    </location>
</feature>
<dbReference type="InterPro" id="IPR011066">
    <property type="entry name" value="MscS_channel_C_sf"/>
</dbReference>
<dbReference type="InterPro" id="IPR049278">
    <property type="entry name" value="MS_channel_C"/>
</dbReference>
<dbReference type="PANTHER" id="PTHR30347">
    <property type="entry name" value="POTASSIUM CHANNEL RELATED"/>
    <property type="match status" value="1"/>
</dbReference>
<dbReference type="Pfam" id="PF00924">
    <property type="entry name" value="MS_channel_2nd"/>
    <property type="match status" value="1"/>
</dbReference>
<dbReference type="GO" id="GO:0005886">
    <property type="term" value="C:plasma membrane"/>
    <property type="evidence" value="ECO:0007669"/>
    <property type="project" value="UniProtKB-SubCell"/>
</dbReference>